<dbReference type="AlphaFoldDB" id="A0A538TQE2"/>
<reference evidence="2 3" key="1">
    <citation type="journal article" date="2019" name="Nat. Microbiol.">
        <title>Mediterranean grassland soil C-N compound turnover is dependent on rainfall and depth, and is mediated by genomically divergent microorganisms.</title>
        <authorList>
            <person name="Diamond S."/>
            <person name="Andeer P.F."/>
            <person name="Li Z."/>
            <person name="Crits-Christoph A."/>
            <person name="Burstein D."/>
            <person name="Anantharaman K."/>
            <person name="Lane K.R."/>
            <person name="Thomas B.C."/>
            <person name="Pan C."/>
            <person name="Northen T.R."/>
            <person name="Banfield J.F."/>
        </authorList>
    </citation>
    <scope>NUCLEOTIDE SEQUENCE [LARGE SCALE GENOMIC DNA]</scope>
    <source>
        <strain evidence="2">WS_8</strain>
    </source>
</reference>
<dbReference type="PROSITE" id="PS51257">
    <property type="entry name" value="PROKAR_LIPOPROTEIN"/>
    <property type="match status" value="1"/>
</dbReference>
<dbReference type="Proteomes" id="UP000316609">
    <property type="component" value="Unassembled WGS sequence"/>
</dbReference>
<feature type="compositionally biased region" description="Polar residues" evidence="1">
    <location>
        <begin position="33"/>
        <end position="49"/>
    </location>
</feature>
<evidence type="ECO:0000313" key="3">
    <source>
        <dbReference type="Proteomes" id="UP000316609"/>
    </source>
</evidence>
<gene>
    <name evidence="2" type="ORF">E6K78_07005</name>
</gene>
<dbReference type="EMBL" id="VBOY01000063">
    <property type="protein sequence ID" value="TMQ65856.1"/>
    <property type="molecule type" value="Genomic_DNA"/>
</dbReference>
<feature type="region of interest" description="Disordered" evidence="1">
    <location>
        <begin position="33"/>
        <end position="83"/>
    </location>
</feature>
<sequence length="246" mass="24614">MVRYQEWSLSLIVVAGLLVCGCAKQQQAGMTGTDSLLASNPQEAQSGDLTPQKAYESKTTTPGRAPSTRTATRASSRGLTLPSGTEVDVTLGTALSSETATVGSTWSGTVEQDVVVRDRTLIPTGSTATGTVTAVKPAKKGDRAMLDLALSSITADGHRYRVHGGTEAIIAGSTRARNLGAIAGGTAAGALVGKAVGGSNKGALIGGLLGGAASGGAVAASKGYQVVLKSGTRLVFTTSEAVAVRP</sequence>
<proteinExistence type="predicted"/>
<evidence type="ECO:0000256" key="1">
    <source>
        <dbReference type="SAM" id="MobiDB-lite"/>
    </source>
</evidence>
<protein>
    <recommendedName>
        <fullName evidence="4">Glycine zipper 2TM domain-containing protein</fullName>
    </recommendedName>
</protein>
<evidence type="ECO:0000313" key="2">
    <source>
        <dbReference type="EMBL" id="TMQ65856.1"/>
    </source>
</evidence>
<organism evidence="2 3">
    <name type="scientific">Eiseniibacteriota bacterium</name>
    <dbReference type="NCBI Taxonomy" id="2212470"/>
    <lineage>
        <taxon>Bacteria</taxon>
        <taxon>Candidatus Eiseniibacteriota</taxon>
    </lineage>
</organism>
<accession>A0A538TQE2</accession>
<feature type="compositionally biased region" description="Polar residues" evidence="1">
    <location>
        <begin position="57"/>
        <end position="78"/>
    </location>
</feature>
<dbReference type="InterPro" id="IPR042217">
    <property type="entry name" value="T4SS_VirB10/TrbI"/>
</dbReference>
<name>A0A538TQE2_UNCEI</name>
<comment type="caution">
    <text evidence="2">The sequence shown here is derived from an EMBL/GenBank/DDBJ whole genome shotgun (WGS) entry which is preliminary data.</text>
</comment>
<dbReference type="Gene3D" id="2.40.128.260">
    <property type="entry name" value="Type IV secretion system, VirB10/TraB/TrbI"/>
    <property type="match status" value="1"/>
</dbReference>
<evidence type="ECO:0008006" key="4">
    <source>
        <dbReference type="Google" id="ProtNLM"/>
    </source>
</evidence>